<dbReference type="InterPro" id="IPR036634">
    <property type="entry name" value="PRD_sf"/>
</dbReference>
<gene>
    <name evidence="4" type="ORF">P0Y48_10415</name>
</gene>
<dbReference type="GO" id="GO:0006355">
    <property type="term" value="P:regulation of DNA-templated transcription"/>
    <property type="evidence" value="ECO:0007669"/>
    <property type="project" value="InterPro"/>
</dbReference>
<organism evidence="4 5">
    <name type="scientific">Candidatus Microbacterium phytovorans</name>
    <dbReference type="NCBI Taxonomy" id="3121374"/>
    <lineage>
        <taxon>Bacteria</taxon>
        <taxon>Bacillati</taxon>
        <taxon>Actinomycetota</taxon>
        <taxon>Actinomycetes</taxon>
        <taxon>Micrococcales</taxon>
        <taxon>Microbacteriaceae</taxon>
        <taxon>Microbacterium</taxon>
    </lineage>
</organism>
<accession>A0AAJ6B2I3</accession>
<protein>
    <submittedName>
        <fullName evidence="4">PRD domain-containing protein</fullName>
    </submittedName>
</protein>
<feature type="domain" description="PRD" evidence="3">
    <location>
        <begin position="195"/>
        <end position="304"/>
    </location>
</feature>
<dbReference type="PANTHER" id="PTHR30185">
    <property type="entry name" value="CRYPTIC BETA-GLUCOSIDE BGL OPERON ANTITERMINATOR"/>
    <property type="match status" value="1"/>
</dbReference>
<name>A0AAJ6B2I3_9MICO</name>
<dbReference type="Pfam" id="PF00874">
    <property type="entry name" value="PRD"/>
    <property type="match status" value="2"/>
</dbReference>
<dbReference type="AlphaFoldDB" id="A0AAJ6B2I3"/>
<dbReference type="InterPro" id="IPR004341">
    <property type="entry name" value="CAT_RNA-bd_dom"/>
</dbReference>
<reference evidence="4" key="1">
    <citation type="submission" date="2023-03" db="EMBL/GenBank/DDBJ databases">
        <title>Andean soil-derived lignocellulolytic bacterial consortium as a source of novel taxa and putative plastic-active enzymes.</title>
        <authorList>
            <person name="Diaz-Garcia L."/>
            <person name="Chuvochina M."/>
            <person name="Feuerriegel G."/>
            <person name="Bunk B."/>
            <person name="Sproer C."/>
            <person name="Streit W.R."/>
            <person name="Rodriguez L.M."/>
            <person name="Overmann J."/>
            <person name="Jimenez D.J."/>
        </authorList>
    </citation>
    <scope>NUCLEOTIDE SEQUENCE</scope>
    <source>
        <strain evidence="4">MAG 4610</strain>
    </source>
</reference>
<dbReference type="Pfam" id="PF03123">
    <property type="entry name" value="CAT_RBD"/>
    <property type="match status" value="1"/>
</dbReference>
<evidence type="ECO:0000313" key="5">
    <source>
        <dbReference type="Proteomes" id="UP001213972"/>
    </source>
</evidence>
<feature type="region of interest" description="Disordered" evidence="2">
    <location>
        <begin position="1"/>
        <end position="25"/>
    </location>
</feature>
<dbReference type="SMART" id="SM01061">
    <property type="entry name" value="CAT_RBD"/>
    <property type="match status" value="1"/>
</dbReference>
<dbReference type="InterPro" id="IPR036650">
    <property type="entry name" value="CAT_RNA-bd_dom_sf"/>
</dbReference>
<keyword evidence="1" id="KW-0677">Repeat</keyword>
<dbReference type="InterPro" id="IPR011608">
    <property type="entry name" value="PRD"/>
</dbReference>
<evidence type="ECO:0000313" key="4">
    <source>
        <dbReference type="EMBL" id="WEK12875.1"/>
    </source>
</evidence>
<dbReference type="EMBL" id="CP119321">
    <property type="protein sequence ID" value="WEK12875.1"/>
    <property type="molecule type" value="Genomic_DNA"/>
</dbReference>
<dbReference type="PROSITE" id="PS51372">
    <property type="entry name" value="PRD_2"/>
    <property type="match status" value="2"/>
</dbReference>
<dbReference type="SUPFAM" id="SSF63520">
    <property type="entry name" value="PTS-regulatory domain, PRD"/>
    <property type="match status" value="2"/>
</dbReference>
<proteinExistence type="predicted"/>
<evidence type="ECO:0000259" key="3">
    <source>
        <dbReference type="PROSITE" id="PS51372"/>
    </source>
</evidence>
<dbReference type="SUPFAM" id="SSF50151">
    <property type="entry name" value="SacY-like RNA-binding domain"/>
    <property type="match status" value="1"/>
</dbReference>
<sequence length="312" mass="34307">MSTPGDAAPSGPASAPSRPPVAHPVPVHRVLNNNVVIAIDESGRERVLMGRGLGFQLKPHDVIDPSKVEKTFILDAGAQGERERRLLVDVPYATIEAVTRAVDEAERMLGRHLDRHLTIAVIDHVHYVLERLDQGLRIPTTSMPELRVLYPHEFAAADRMAASLAASLGRPLPPEEAVFLTMHLLNATRDEPNGTAALLLRRLQHVVDVVEQRLGVTLDAGSADYARFILHVQFLLQRLVNRTMLVGNDSSFFEFAKHSYPQSHAIAEEVKKYVFAATEAALTDEEVLYLIVHVERLRSQVTTGGSAGPVVT</sequence>
<dbReference type="Gene3D" id="1.10.1790.10">
    <property type="entry name" value="PRD domain"/>
    <property type="match status" value="2"/>
</dbReference>
<dbReference type="InterPro" id="IPR050661">
    <property type="entry name" value="BglG_antiterminators"/>
</dbReference>
<feature type="compositionally biased region" description="Low complexity" evidence="2">
    <location>
        <begin position="1"/>
        <end position="16"/>
    </location>
</feature>
<dbReference type="PANTHER" id="PTHR30185:SF15">
    <property type="entry name" value="CRYPTIC BETA-GLUCOSIDE BGL OPERON ANTITERMINATOR"/>
    <property type="match status" value="1"/>
</dbReference>
<feature type="domain" description="PRD" evidence="3">
    <location>
        <begin position="89"/>
        <end position="194"/>
    </location>
</feature>
<evidence type="ECO:0000256" key="2">
    <source>
        <dbReference type="SAM" id="MobiDB-lite"/>
    </source>
</evidence>
<dbReference type="Proteomes" id="UP001213972">
    <property type="component" value="Chromosome"/>
</dbReference>
<dbReference type="GO" id="GO:0003723">
    <property type="term" value="F:RNA binding"/>
    <property type="evidence" value="ECO:0007669"/>
    <property type="project" value="InterPro"/>
</dbReference>
<evidence type="ECO:0000256" key="1">
    <source>
        <dbReference type="ARBA" id="ARBA00022737"/>
    </source>
</evidence>
<dbReference type="Gene3D" id="2.30.24.10">
    <property type="entry name" value="CAT RNA-binding domain"/>
    <property type="match status" value="1"/>
</dbReference>